<keyword evidence="1" id="KW-1133">Transmembrane helix</keyword>
<proteinExistence type="predicted"/>
<evidence type="ECO:0000256" key="1">
    <source>
        <dbReference type="SAM" id="Phobius"/>
    </source>
</evidence>
<organism evidence="2 3">
    <name type="scientific">Thermovibrio ammonificans (strain DSM 15698 / JCM 12110 / HB-1)</name>
    <dbReference type="NCBI Taxonomy" id="648996"/>
    <lineage>
        <taxon>Bacteria</taxon>
        <taxon>Pseudomonadati</taxon>
        <taxon>Aquificota</taxon>
        <taxon>Aquificia</taxon>
        <taxon>Desulfurobacteriales</taxon>
        <taxon>Desulfurobacteriaceae</taxon>
        <taxon>Thermovibrio</taxon>
    </lineage>
</organism>
<feature type="transmembrane region" description="Helical" evidence="1">
    <location>
        <begin position="50"/>
        <end position="76"/>
    </location>
</feature>
<feature type="transmembrane region" description="Helical" evidence="1">
    <location>
        <begin position="9"/>
        <end position="30"/>
    </location>
</feature>
<dbReference type="PANTHER" id="PTHR36443:SF1">
    <property type="entry name" value="BSR5223 PROTEIN"/>
    <property type="match status" value="1"/>
</dbReference>
<reference evidence="2" key="1">
    <citation type="submission" date="2011-01" db="EMBL/GenBank/DDBJ databases">
        <title>Complete sequence of chromosome of Thermovibrio ammonificans HB-1.</title>
        <authorList>
            <consortium name="US DOE Joint Genome Institute"/>
            <person name="Lucas S."/>
            <person name="Copeland A."/>
            <person name="Lapidus A."/>
            <person name="Cheng J.-F."/>
            <person name="Goodwin L."/>
            <person name="Pitluck S."/>
            <person name="Davenport K."/>
            <person name="Detter J.C."/>
            <person name="Han C."/>
            <person name="Tapia R."/>
            <person name="Land M."/>
            <person name="Hauser L."/>
            <person name="Kyrpides N."/>
            <person name="Ivanova N."/>
            <person name="Ovchinnikova G."/>
            <person name="Vetriani C."/>
            <person name="Woyke T."/>
        </authorList>
    </citation>
    <scope>NUCLEOTIDE SEQUENCE [LARGE SCALE GENOMIC DNA]</scope>
    <source>
        <strain evidence="2">HB-1</strain>
    </source>
</reference>
<dbReference type="RefSeq" id="WP_013537513.1">
    <property type="nucleotide sequence ID" value="NC_014926.1"/>
</dbReference>
<evidence type="ECO:0008006" key="4">
    <source>
        <dbReference type="Google" id="ProtNLM"/>
    </source>
</evidence>
<keyword evidence="1" id="KW-0812">Transmembrane</keyword>
<gene>
    <name evidence="2" type="ordered locus">Theam_0760</name>
</gene>
<evidence type="ECO:0000313" key="3">
    <source>
        <dbReference type="Proteomes" id="UP000006362"/>
    </source>
</evidence>
<accession>E8T6E3</accession>
<dbReference type="AlphaFoldDB" id="E8T6E3"/>
<dbReference type="HOGENOM" id="CLU_181383_0_0_0"/>
<dbReference type="KEGG" id="tam:Theam_0760"/>
<evidence type="ECO:0000313" key="2">
    <source>
        <dbReference type="EMBL" id="ADU96727.1"/>
    </source>
</evidence>
<dbReference type="Pfam" id="PF11146">
    <property type="entry name" value="DUF2905"/>
    <property type="match status" value="1"/>
</dbReference>
<dbReference type="eggNOG" id="ENOG5032YVX">
    <property type="taxonomic scope" value="Bacteria"/>
</dbReference>
<sequence>MVEEIGKLLIFVGVTLVAFGIVLIVVAKLGSSGIPLGRLPGDIYIKKDNFVFYFPITTSLLVSLLLSLLSFLLFFFTRKQ</sequence>
<dbReference type="OrthoDB" id="9811610at2"/>
<keyword evidence="3" id="KW-1185">Reference proteome</keyword>
<name>E8T6E3_THEA1</name>
<keyword evidence="1" id="KW-0472">Membrane</keyword>
<dbReference type="PANTHER" id="PTHR36443">
    <property type="entry name" value="BSR5223 PROTEIN"/>
    <property type="match status" value="1"/>
</dbReference>
<dbReference type="Proteomes" id="UP000006362">
    <property type="component" value="Chromosome"/>
</dbReference>
<protein>
    <recommendedName>
        <fullName evidence="4">DUF2905 domain-containing protein</fullName>
    </recommendedName>
</protein>
<dbReference type="InterPro" id="IPR021320">
    <property type="entry name" value="DUF2905"/>
</dbReference>
<dbReference type="STRING" id="648996.Theam_0760"/>
<dbReference type="EMBL" id="CP002444">
    <property type="protein sequence ID" value="ADU96727.1"/>
    <property type="molecule type" value="Genomic_DNA"/>
</dbReference>